<dbReference type="Gramene" id="Jr03_13410_p1">
    <property type="protein sequence ID" value="cds.Jr03_13410_p1"/>
    <property type="gene ID" value="Jr03_13410"/>
</dbReference>
<evidence type="ECO:0000256" key="1">
    <source>
        <dbReference type="SAM" id="MobiDB-lite"/>
    </source>
</evidence>
<accession>A0A834D418</accession>
<protein>
    <submittedName>
        <fullName evidence="2">Uncharacterized protein</fullName>
    </submittedName>
</protein>
<gene>
    <name evidence="2" type="ORF">F2P56_006874</name>
</gene>
<reference evidence="2" key="2">
    <citation type="submission" date="2020-03" db="EMBL/GenBank/DDBJ databases">
        <title>Walnut 2.0.</title>
        <authorList>
            <person name="Marrano A."/>
            <person name="Britton M."/>
            <person name="Zimin A.V."/>
            <person name="Zaini P.A."/>
            <person name="Workman R."/>
            <person name="Puiu D."/>
            <person name="Bianco L."/>
            <person name="Allen B.J."/>
            <person name="Troggio M."/>
            <person name="Leslie C.A."/>
            <person name="Timp W."/>
            <person name="Dendekar A."/>
            <person name="Salzberg S.L."/>
            <person name="Neale D.B."/>
        </authorList>
    </citation>
    <scope>NUCLEOTIDE SEQUENCE</scope>
    <source>
        <tissue evidence="2">Leaves</tissue>
    </source>
</reference>
<reference evidence="2" key="1">
    <citation type="submission" date="2015-10" db="EMBL/GenBank/DDBJ databases">
        <authorList>
            <person name="Martinez-Garcia P.J."/>
            <person name="Crepeau M.W."/>
            <person name="Puiu D."/>
            <person name="Gonzalez-Ibeas D."/>
            <person name="Whalen J."/>
            <person name="Stevens K."/>
            <person name="Paul R."/>
            <person name="Butterfield T."/>
            <person name="Britton M."/>
            <person name="Reagan R."/>
            <person name="Chakraborty S."/>
            <person name="Walawage S.L."/>
            <person name="Vasquez-Gross H.A."/>
            <person name="Cardeno C."/>
            <person name="Famula R."/>
            <person name="Pratt K."/>
            <person name="Kuruganti S."/>
            <person name="Aradhya M.K."/>
            <person name="Leslie C.A."/>
            <person name="Dandekar A.M."/>
            <person name="Salzberg S.L."/>
            <person name="Wegrzyn J.L."/>
            <person name="Langley C.H."/>
            <person name="Neale D.B."/>
        </authorList>
    </citation>
    <scope>NUCLEOTIDE SEQUENCE</scope>
    <source>
        <tissue evidence="2">Leaves</tissue>
    </source>
</reference>
<dbReference type="AlphaFoldDB" id="A0A834D418"/>
<feature type="compositionally biased region" description="Basic and acidic residues" evidence="1">
    <location>
        <begin position="50"/>
        <end position="62"/>
    </location>
</feature>
<evidence type="ECO:0000313" key="2">
    <source>
        <dbReference type="EMBL" id="KAF5475025.1"/>
    </source>
</evidence>
<dbReference type="Proteomes" id="UP000619265">
    <property type="component" value="Unassembled WGS sequence"/>
</dbReference>
<evidence type="ECO:0000313" key="3">
    <source>
        <dbReference type="Proteomes" id="UP000619265"/>
    </source>
</evidence>
<proteinExistence type="predicted"/>
<sequence length="199" mass="22530">KSNHHSLEYVPHSSSRYTIKCLNLDSSLSLISLKKGFVQMEREKLYNKRAREDDHHEHHQDCSNKNSAKKQDLKGSDFRETNDEISNMKKLDSSIALDVGVFDFPWLKDGMISKSEDWRFEDAFSSSLIPHDNSTTTAAIEFSGQCLCRTPEEVPYLPENKFDDSLCWAVPEGDGLETEGLDCIWSSLLSQPLQQGGGI</sequence>
<organism evidence="2 3">
    <name type="scientific">Juglans regia</name>
    <name type="common">English walnut</name>
    <dbReference type="NCBI Taxonomy" id="51240"/>
    <lineage>
        <taxon>Eukaryota</taxon>
        <taxon>Viridiplantae</taxon>
        <taxon>Streptophyta</taxon>
        <taxon>Embryophyta</taxon>
        <taxon>Tracheophyta</taxon>
        <taxon>Spermatophyta</taxon>
        <taxon>Magnoliopsida</taxon>
        <taxon>eudicotyledons</taxon>
        <taxon>Gunneridae</taxon>
        <taxon>Pentapetalae</taxon>
        <taxon>rosids</taxon>
        <taxon>fabids</taxon>
        <taxon>Fagales</taxon>
        <taxon>Juglandaceae</taxon>
        <taxon>Juglans</taxon>
    </lineage>
</organism>
<feature type="region of interest" description="Disordered" evidence="1">
    <location>
        <begin position="50"/>
        <end position="77"/>
    </location>
</feature>
<comment type="caution">
    <text evidence="2">The sequence shown here is derived from an EMBL/GenBank/DDBJ whole genome shotgun (WGS) entry which is preliminary data.</text>
</comment>
<name>A0A834D418_JUGRE</name>
<feature type="non-terminal residue" evidence="2">
    <location>
        <position position="1"/>
    </location>
</feature>
<dbReference type="EMBL" id="LIHL02000003">
    <property type="protein sequence ID" value="KAF5475025.1"/>
    <property type="molecule type" value="Genomic_DNA"/>
</dbReference>